<sequence>MGAKRTAPHTGLKVLELARILAGPWIGQTLADLGADVIKVESPAGDDTRGWGPPFIERDGERTAAYFHACNRGKRSVVADFATEEGRAQVRELASEADVLIENFKVGGLKKYGLDYDSLKSVNPRLVYCSVTGFGQDGPYAGRAGYDFMIQGMGGIMSLTGAPDGEPQKIGVAFADIFTGLYGTIAIQAALADRERTGHGQFVDMALYDCMAGVLANQALNYFATGVAPQRLGNAHPNIVPYQVFPVADGHLIIACGNDRQFERLCGVLGSGELAKDERYRTNEARVANRNALTPILTAAIGAWTRDRLLAELEVVGVPAGPINDVADVFADPQILYRNMKIAPQGIAGVRTPIVYRDAELSLDRSAPKLGEHQGARFRIAAD</sequence>
<gene>
    <name evidence="2" type="ORF">ENH89_00745</name>
</gene>
<reference evidence="2" key="1">
    <citation type="journal article" date="2020" name="mSystems">
        <title>Genome- and Community-Level Interaction Insights into Carbon Utilization and Element Cycling Functions of Hydrothermarchaeota in Hydrothermal Sediment.</title>
        <authorList>
            <person name="Zhou Z."/>
            <person name="Liu Y."/>
            <person name="Xu W."/>
            <person name="Pan J."/>
            <person name="Luo Z.H."/>
            <person name="Li M."/>
        </authorList>
    </citation>
    <scope>NUCLEOTIDE SEQUENCE</scope>
    <source>
        <strain evidence="2">HyVt-347</strain>
    </source>
</reference>
<dbReference type="SUPFAM" id="SSF89796">
    <property type="entry name" value="CoA-transferase family III (CaiB/BaiF)"/>
    <property type="match status" value="1"/>
</dbReference>
<dbReference type="Gene3D" id="3.30.1540.10">
    <property type="entry name" value="formyl-coa transferase, domain 3"/>
    <property type="match status" value="1"/>
</dbReference>
<dbReference type="InterPro" id="IPR003673">
    <property type="entry name" value="CoA-Trfase_fam_III"/>
</dbReference>
<dbReference type="InterPro" id="IPR044855">
    <property type="entry name" value="CoA-Trfase_III_dom3_sf"/>
</dbReference>
<dbReference type="Gene3D" id="3.40.50.10540">
    <property type="entry name" value="Crotonobetainyl-coa:carnitine coa-transferase, domain 1"/>
    <property type="match status" value="1"/>
</dbReference>
<dbReference type="Proteomes" id="UP000885680">
    <property type="component" value="Unassembled WGS sequence"/>
</dbReference>
<organism evidence="2 3">
    <name type="scientific">Aurantimonas coralicida</name>
    <dbReference type="NCBI Taxonomy" id="182270"/>
    <lineage>
        <taxon>Bacteria</taxon>
        <taxon>Pseudomonadati</taxon>
        <taxon>Pseudomonadota</taxon>
        <taxon>Alphaproteobacteria</taxon>
        <taxon>Hyphomicrobiales</taxon>
        <taxon>Aurantimonadaceae</taxon>
        <taxon>Aurantimonas</taxon>
    </lineage>
</organism>
<proteinExistence type="predicted"/>
<dbReference type="InterPro" id="IPR023606">
    <property type="entry name" value="CoA-Trfase_III_dom_1_sf"/>
</dbReference>
<comment type="caution">
    <text evidence="2">The sequence shown here is derived from an EMBL/GenBank/DDBJ whole genome shotgun (WGS) entry which is preliminary data.</text>
</comment>
<dbReference type="GO" id="GO:0008410">
    <property type="term" value="F:CoA-transferase activity"/>
    <property type="evidence" value="ECO:0007669"/>
    <property type="project" value="TreeGrafter"/>
</dbReference>
<dbReference type="PANTHER" id="PTHR48207:SF3">
    <property type="entry name" value="SUCCINATE--HYDROXYMETHYLGLUTARATE COA-TRANSFERASE"/>
    <property type="match status" value="1"/>
</dbReference>
<dbReference type="AlphaFoldDB" id="A0A9C9TFA0"/>
<name>A0A9C9TFA0_9HYPH</name>
<dbReference type="Pfam" id="PF02515">
    <property type="entry name" value="CoA_transf_3"/>
    <property type="match status" value="1"/>
</dbReference>
<evidence type="ECO:0000313" key="3">
    <source>
        <dbReference type="Proteomes" id="UP000885680"/>
    </source>
</evidence>
<dbReference type="PANTHER" id="PTHR48207">
    <property type="entry name" value="SUCCINATE--HYDROXYMETHYLGLUTARATE COA-TRANSFERASE"/>
    <property type="match status" value="1"/>
</dbReference>
<dbReference type="EMBL" id="DRGN01000011">
    <property type="protein sequence ID" value="HET98908.1"/>
    <property type="molecule type" value="Genomic_DNA"/>
</dbReference>
<keyword evidence="1 2" id="KW-0808">Transferase</keyword>
<protein>
    <submittedName>
        <fullName evidence="2">CoA transferase</fullName>
    </submittedName>
</protein>
<accession>A0A9C9TFA0</accession>
<dbReference type="InterPro" id="IPR050483">
    <property type="entry name" value="CoA-transferase_III_domain"/>
</dbReference>
<evidence type="ECO:0000256" key="1">
    <source>
        <dbReference type="ARBA" id="ARBA00022679"/>
    </source>
</evidence>
<evidence type="ECO:0000313" key="2">
    <source>
        <dbReference type="EMBL" id="HET98908.1"/>
    </source>
</evidence>